<feature type="transmembrane region" description="Helical" evidence="1">
    <location>
        <begin position="43"/>
        <end position="60"/>
    </location>
</feature>
<feature type="transmembrane region" description="Helical" evidence="1">
    <location>
        <begin position="192"/>
        <end position="210"/>
    </location>
</feature>
<dbReference type="GO" id="GO:0008643">
    <property type="term" value="P:carbohydrate transport"/>
    <property type="evidence" value="ECO:0007669"/>
    <property type="project" value="InterPro"/>
</dbReference>
<dbReference type="GO" id="GO:0015293">
    <property type="term" value="F:symporter activity"/>
    <property type="evidence" value="ECO:0007669"/>
    <property type="project" value="InterPro"/>
</dbReference>
<sequence>MQSTLKRTTLWGYGAGNFGYGVISQAVSTFLMFYATAVLGMNGAWVGMLVSIGVIWDAVSDPIMGYLSDQTRSKRFGRRHIYLWIGGIGIALSNVLLWYIQPEMSLNMKLFSMATWILVLKTFLTIYITPYTALSAELTEGYEERTKIQAVKTAFFLLGIFFTAALGLILFFKPTEAYPIGQLNPAGYQSMGMATSILMLLSMFVVIFATRPMIPHLNSRILSEGHVGMGHFLTSVKHAFSNKDYASVVIGYLFTNLSSALINTIGLHVFTYTFALNSTGIAVIIGTQIIVSILSQPVWAALSVKMEKHELIKLGIQISIVGCLYFMLMVIFRDYFQFEFYHLIPFSLLAGFGTGGLYTLPQSMVADTVDVNALEVGMRQEGVFFGCMTLSYKLSQSIAIFLLGFVLELSGFSAEIGVQSSDTGLILGLVLALGGILFFVFSYVAYRPYSLTRERVDAVHRALKLRIEEGGLNTSKD</sequence>
<dbReference type="AlphaFoldDB" id="A0A1G5RSH1"/>
<keyword evidence="1" id="KW-0472">Membrane</keyword>
<dbReference type="GO" id="GO:0005886">
    <property type="term" value="C:plasma membrane"/>
    <property type="evidence" value="ECO:0007669"/>
    <property type="project" value="TreeGrafter"/>
</dbReference>
<evidence type="ECO:0000313" key="3">
    <source>
        <dbReference type="Proteomes" id="UP000199208"/>
    </source>
</evidence>
<dbReference type="EMBL" id="FMWL01000002">
    <property type="protein sequence ID" value="SCZ76778.1"/>
    <property type="molecule type" value="Genomic_DNA"/>
</dbReference>
<keyword evidence="2" id="KW-0762">Sugar transport</keyword>
<keyword evidence="1" id="KW-0812">Transmembrane</keyword>
<accession>A0A1G5RSH1</accession>
<dbReference type="InterPro" id="IPR039672">
    <property type="entry name" value="MFS_2"/>
</dbReference>
<gene>
    <name evidence="2" type="ORF">SAMN03080599_00404</name>
</gene>
<feature type="transmembrane region" description="Helical" evidence="1">
    <location>
        <begin position="154"/>
        <end position="172"/>
    </location>
</feature>
<feature type="transmembrane region" description="Helical" evidence="1">
    <location>
        <begin position="338"/>
        <end position="360"/>
    </location>
</feature>
<evidence type="ECO:0000313" key="2">
    <source>
        <dbReference type="EMBL" id="SCZ76778.1"/>
    </source>
</evidence>
<dbReference type="STRING" id="1120920.SAMN03080599_00404"/>
<dbReference type="RefSeq" id="WP_170829233.1">
    <property type="nucleotide sequence ID" value="NZ_FMWL01000002.1"/>
</dbReference>
<dbReference type="SUPFAM" id="SSF103473">
    <property type="entry name" value="MFS general substrate transporter"/>
    <property type="match status" value="1"/>
</dbReference>
<feature type="transmembrane region" description="Helical" evidence="1">
    <location>
        <begin position="113"/>
        <end position="134"/>
    </location>
</feature>
<evidence type="ECO:0000256" key="1">
    <source>
        <dbReference type="SAM" id="Phobius"/>
    </source>
</evidence>
<keyword evidence="1" id="KW-1133">Transmembrane helix</keyword>
<feature type="transmembrane region" description="Helical" evidence="1">
    <location>
        <begin position="12"/>
        <end position="37"/>
    </location>
</feature>
<dbReference type="PANTHER" id="PTHR11328">
    <property type="entry name" value="MAJOR FACILITATOR SUPERFAMILY DOMAIN-CONTAINING PROTEIN"/>
    <property type="match status" value="1"/>
</dbReference>
<dbReference type="Proteomes" id="UP000199208">
    <property type="component" value="Unassembled WGS sequence"/>
</dbReference>
<proteinExistence type="predicted"/>
<protein>
    <submittedName>
        <fullName evidence="2">MFS/sugar transport protein</fullName>
    </submittedName>
</protein>
<dbReference type="Pfam" id="PF13347">
    <property type="entry name" value="MFS_2"/>
    <property type="match status" value="1"/>
</dbReference>
<feature type="transmembrane region" description="Helical" evidence="1">
    <location>
        <begin position="81"/>
        <end position="101"/>
    </location>
</feature>
<keyword evidence="3" id="KW-1185">Reference proteome</keyword>
<feature type="transmembrane region" description="Helical" evidence="1">
    <location>
        <begin position="245"/>
        <end position="269"/>
    </location>
</feature>
<dbReference type="Gene3D" id="1.20.1250.20">
    <property type="entry name" value="MFS general substrate transporter like domains"/>
    <property type="match status" value="2"/>
</dbReference>
<feature type="transmembrane region" description="Helical" evidence="1">
    <location>
        <begin position="281"/>
        <end position="302"/>
    </location>
</feature>
<reference evidence="2 3" key="1">
    <citation type="submission" date="2016-10" db="EMBL/GenBank/DDBJ databases">
        <authorList>
            <person name="de Groot N.N."/>
        </authorList>
    </citation>
    <scope>NUCLEOTIDE SEQUENCE [LARGE SCALE GENOMIC DNA]</scope>
    <source>
        <strain evidence="2 3">DSM 2784</strain>
    </source>
</reference>
<dbReference type="PANTHER" id="PTHR11328:SF24">
    <property type="entry name" value="MAJOR FACILITATOR SUPERFAMILY (MFS) PROFILE DOMAIN-CONTAINING PROTEIN"/>
    <property type="match status" value="1"/>
</dbReference>
<feature type="transmembrane region" description="Helical" evidence="1">
    <location>
        <begin position="424"/>
        <end position="446"/>
    </location>
</feature>
<keyword evidence="2" id="KW-0813">Transport</keyword>
<name>A0A1G5RSH1_9FIRM</name>
<feature type="transmembrane region" description="Helical" evidence="1">
    <location>
        <begin position="314"/>
        <end position="332"/>
    </location>
</feature>
<dbReference type="InterPro" id="IPR036259">
    <property type="entry name" value="MFS_trans_sf"/>
</dbReference>
<organism evidence="2 3">
    <name type="scientific">Acidaminobacter hydrogenoformans DSM 2784</name>
    <dbReference type="NCBI Taxonomy" id="1120920"/>
    <lineage>
        <taxon>Bacteria</taxon>
        <taxon>Bacillati</taxon>
        <taxon>Bacillota</taxon>
        <taxon>Clostridia</taxon>
        <taxon>Peptostreptococcales</taxon>
        <taxon>Acidaminobacteraceae</taxon>
        <taxon>Acidaminobacter</taxon>
    </lineage>
</organism>